<evidence type="ECO:0008006" key="10">
    <source>
        <dbReference type="Google" id="ProtNLM"/>
    </source>
</evidence>
<evidence type="ECO:0000313" key="9">
    <source>
        <dbReference type="EMBL" id="CAD9619376.1"/>
    </source>
</evidence>
<evidence type="ECO:0000256" key="3">
    <source>
        <dbReference type="ARBA" id="ARBA00022692"/>
    </source>
</evidence>
<dbReference type="PANTHER" id="PTHR12300:SF161">
    <property type="entry name" value="RECEPTOR EXPRESSION-ENHANCING PROTEIN"/>
    <property type="match status" value="1"/>
</dbReference>
<dbReference type="AlphaFoldDB" id="A0A7S2PVT0"/>
<reference evidence="9" key="1">
    <citation type="submission" date="2021-01" db="EMBL/GenBank/DDBJ databases">
        <authorList>
            <person name="Corre E."/>
            <person name="Pelletier E."/>
            <person name="Niang G."/>
            <person name="Scheremetjew M."/>
            <person name="Finn R."/>
            <person name="Kale V."/>
            <person name="Holt S."/>
            <person name="Cochrane G."/>
            <person name="Meng A."/>
            <person name="Brown T."/>
            <person name="Cohen L."/>
        </authorList>
    </citation>
    <scope>NUCLEOTIDE SEQUENCE</scope>
    <source>
        <strain evidence="9">SM1012Den-03</strain>
    </source>
</reference>
<keyword evidence="5 8" id="KW-0472">Membrane</keyword>
<evidence type="ECO:0000256" key="5">
    <source>
        <dbReference type="ARBA" id="ARBA00023136"/>
    </source>
</evidence>
<sequence>MMQQLLTLFQSVSILLFGYFIPALSSVKAVVHKDIEAYHQWSTYWLILHLYTTILSPFLHLTLHPLFQLLAILWLSLPRYQGAAVVYDRIVVPWVNKYEEQVDDTIDVAHRGARRWVLAKLKTIIWAVMGEGGSLVDVLIQGVIGSTIIATDHSNVTDAQNKNHSVEASNPPRHSVKEALSHGSSSFDDLSINDDQSFDENMVQDFMSMLAHGLYVFANVEKVAINGEPERSIFEGGFKLGVFSFDEGDKRFSITPAGRDPQQEQSIERLYVNDLTRLAAFGPQSLLLECSKTTGELIIRAEIVLSDENDRDVLLNGLRQCLPIVKDEKMSL</sequence>
<protein>
    <recommendedName>
        <fullName evidence="10">Receptor expression-enhancing protein</fullName>
    </recommendedName>
</protein>
<comment type="similarity">
    <text evidence="2 6">Belongs to the DP1 family.</text>
</comment>
<gene>
    <name evidence="9" type="ORF">SMAR0320_LOCUS17166</name>
</gene>
<evidence type="ECO:0000256" key="4">
    <source>
        <dbReference type="ARBA" id="ARBA00022989"/>
    </source>
</evidence>
<evidence type="ECO:0000256" key="6">
    <source>
        <dbReference type="RuleBase" id="RU362006"/>
    </source>
</evidence>
<name>A0A7S2PVT0_9STRA</name>
<dbReference type="InterPro" id="IPR004345">
    <property type="entry name" value="TB2_DP1_HVA22"/>
</dbReference>
<organism evidence="9">
    <name type="scientific">Skeletonema marinoi</name>
    <dbReference type="NCBI Taxonomy" id="267567"/>
    <lineage>
        <taxon>Eukaryota</taxon>
        <taxon>Sar</taxon>
        <taxon>Stramenopiles</taxon>
        <taxon>Ochrophyta</taxon>
        <taxon>Bacillariophyta</taxon>
        <taxon>Coscinodiscophyceae</taxon>
        <taxon>Thalassiosirophycidae</taxon>
        <taxon>Thalassiosirales</taxon>
        <taxon>Skeletonemataceae</taxon>
        <taxon>Skeletonema</taxon>
        <taxon>Skeletonema marinoi-dohrnii complex</taxon>
    </lineage>
</organism>
<keyword evidence="3 8" id="KW-0812">Transmembrane</keyword>
<dbReference type="GO" id="GO:0016020">
    <property type="term" value="C:membrane"/>
    <property type="evidence" value="ECO:0007669"/>
    <property type="project" value="UniProtKB-SubCell"/>
</dbReference>
<dbReference type="Pfam" id="PF03134">
    <property type="entry name" value="TB2_DP1_HVA22"/>
    <property type="match status" value="1"/>
</dbReference>
<evidence type="ECO:0000256" key="8">
    <source>
        <dbReference type="SAM" id="Phobius"/>
    </source>
</evidence>
<comment type="subcellular location">
    <subcellularLocation>
        <location evidence="1 6">Membrane</location>
        <topology evidence="1 6">Multi-pass membrane protein</topology>
    </subcellularLocation>
</comment>
<dbReference type="EMBL" id="HBGZ01024196">
    <property type="protein sequence ID" value="CAD9619376.1"/>
    <property type="molecule type" value="Transcribed_RNA"/>
</dbReference>
<accession>A0A7S2PVT0</accession>
<evidence type="ECO:0000256" key="1">
    <source>
        <dbReference type="ARBA" id="ARBA00004141"/>
    </source>
</evidence>
<proteinExistence type="inferred from homology"/>
<evidence type="ECO:0000256" key="7">
    <source>
        <dbReference type="SAM" id="MobiDB-lite"/>
    </source>
</evidence>
<feature type="region of interest" description="Disordered" evidence="7">
    <location>
        <begin position="159"/>
        <end position="180"/>
    </location>
</feature>
<dbReference type="PANTHER" id="PTHR12300">
    <property type="entry name" value="HVA22-LIKE PROTEINS"/>
    <property type="match status" value="1"/>
</dbReference>
<feature type="compositionally biased region" description="Polar residues" evidence="7">
    <location>
        <begin position="159"/>
        <end position="168"/>
    </location>
</feature>
<keyword evidence="4 8" id="KW-1133">Transmembrane helix</keyword>
<evidence type="ECO:0000256" key="2">
    <source>
        <dbReference type="ARBA" id="ARBA00008573"/>
    </source>
</evidence>
<feature type="transmembrane region" description="Helical" evidence="8">
    <location>
        <begin position="45"/>
        <end position="75"/>
    </location>
</feature>